<dbReference type="GO" id="GO:0000160">
    <property type="term" value="P:phosphorelay signal transduction system"/>
    <property type="evidence" value="ECO:0007669"/>
    <property type="project" value="InterPro"/>
</dbReference>
<evidence type="ECO:0000259" key="9">
    <source>
        <dbReference type="PROSITE" id="PS50110"/>
    </source>
</evidence>
<dbReference type="RefSeq" id="WP_004623132.1">
    <property type="nucleotide sequence ID" value="NZ_AORV01000009.1"/>
</dbReference>
<dbReference type="PATRIC" id="fig|1195236.3.peg.287"/>
<sequence length="255" mass="29057">MFNILIVDDEEIIRKGLTKLIELSNSNFRVAGEASDGKKGLELAIKLNPDVVIVDVEMPLMNGLEMIDMIMKTESGTKFIVLSAHTDYRYTRHAIKSGVVDYLMKPVNRFELSDLLKSIEKDIESEKSCRDTASRQKDEGAGGGEEPRSERKTIEAAKEYINKNFFNSISLESVARHVHMNTNYFSSLFKKETGENFIDYLTKVRVEKAKTLLANPNLKIHEICQIVGYYSTKHFARLFKEMVGMTPSEYRANIK</sequence>
<accession>S0FUH5</accession>
<dbReference type="EMBL" id="AORV01000009">
    <property type="protein sequence ID" value="EMS73971.1"/>
    <property type="molecule type" value="Genomic_DNA"/>
</dbReference>
<dbReference type="PANTHER" id="PTHR43280">
    <property type="entry name" value="ARAC-FAMILY TRANSCRIPTIONAL REGULATOR"/>
    <property type="match status" value="1"/>
</dbReference>
<keyword evidence="4" id="KW-0804">Transcription</keyword>
<dbReference type="GO" id="GO:0043565">
    <property type="term" value="F:sequence-specific DNA binding"/>
    <property type="evidence" value="ECO:0007669"/>
    <property type="project" value="InterPro"/>
</dbReference>
<protein>
    <recommendedName>
        <fullName evidence="1">Stage 0 sporulation protein A homolog</fullName>
    </recommendedName>
</protein>
<dbReference type="PRINTS" id="PR00032">
    <property type="entry name" value="HTHARAC"/>
</dbReference>
<dbReference type="PROSITE" id="PS50110">
    <property type="entry name" value="RESPONSE_REGULATORY"/>
    <property type="match status" value="1"/>
</dbReference>
<dbReference type="InterPro" id="IPR001789">
    <property type="entry name" value="Sig_transdc_resp-reg_receiver"/>
</dbReference>
<dbReference type="CDD" id="cd17536">
    <property type="entry name" value="REC_YesN-like"/>
    <property type="match status" value="1"/>
</dbReference>
<keyword evidence="11" id="KW-1185">Reference proteome</keyword>
<dbReference type="InterPro" id="IPR018062">
    <property type="entry name" value="HTH_AraC-typ_CS"/>
</dbReference>
<dbReference type="SUPFAM" id="SSF46689">
    <property type="entry name" value="Homeodomain-like"/>
    <property type="match status" value="2"/>
</dbReference>
<gene>
    <name evidence="10" type="ORF">CTER_5487</name>
</gene>
<dbReference type="eggNOG" id="COG2207">
    <property type="taxonomic scope" value="Bacteria"/>
</dbReference>
<evidence type="ECO:0000256" key="5">
    <source>
        <dbReference type="ARBA" id="ARBA00024867"/>
    </source>
</evidence>
<dbReference type="PROSITE" id="PS00041">
    <property type="entry name" value="HTH_ARAC_FAMILY_1"/>
    <property type="match status" value="1"/>
</dbReference>
<dbReference type="InterPro" id="IPR018060">
    <property type="entry name" value="HTH_AraC"/>
</dbReference>
<dbReference type="AlphaFoldDB" id="S0FUH5"/>
<evidence type="ECO:0000259" key="8">
    <source>
        <dbReference type="PROSITE" id="PS01124"/>
    </source>
</evidence>
<dbReference type="InterPro" id="IPR011006">
    <property type="entry name" value="CheY-like_superfamily"/>
</dbReference>
<organism evidence="10 11">
    <name type="scientific">Ruminiclostridium cellobioparum subsp. termitidis CT1112</name>
    <dbReference type="NCBI Taxonomy" id="1195236"/>
    <lineage>
        <taxon>Bacteria</taxon>
        <taxon>Bacillati</taxon>
        <taxon>Bacillota</taxon>
        <taxon>Clostridia</taxon>
        <taxon>Eubacteriales</taxon>
        <taxon>Oscillospiraceae</taxon>
        <taxon>Ruminiclostridium</taxon>
    </lineage>
</organism>
<dbReference type="Gene3D" id="3.40.50.2300">
    <property type="match status" value="1"/>
</dbReference>
<dbReference type="Gene3D" id="1.10.10.60">
    <property type="entry name" value="Homeodomain-like"/>
    <property type="match status" value="2"/>
</dbReference>
<feature type="domain" description="HTH araC/xylS-type" evidence="8">
    <location>
        <begin position="155"/>
        <end position="253"/>
    </location>
</feature>
<dbReference type="SUPFAM" id="SSF52172">
    <property type="entry name" value="CheY-like"/>
    <property type="match status" value="1"/>
</dbReference>
<feature type="modified residue" description="4-aspartylphosphate" evidence="6">
    <location>
        <position position="55"/>
    </location>
</feature>
<dbReference type="InterPro" id="IPR009057">
    <property type="entry name" value="Homeodomain-like_sf"/>
</dbReference>
<dbReference type="GO" id="GO:0003700">
    <property type="term" value="F:DNA-binding transcription factor activity"/>
    <property type="evidence" value="ECO:0007669"/>
    <property type="project" value="InterPro"/>
</dbReference>
<dbReference type="eggNOG" id="COG4753">
    <property type="taxonomic scope" value="Bacteria"/>
</dbReference>
<evidence type="ECO:0000256" key="4">
    <source>
        <dbReference type="ARBA" id="ARBA00023163"/>
    </source>
</evidence>
<feature type="domain" description="Response regulatory" evidence="9">
    <location>
        <begin position="3"/>
        <end position="120"/>
    </location>
</feature>
<dbReference type="PROSITE" id="PS01124">
    <property type="entry name" value="HTH_ARAC_FAMILY_2"/>
    <property type="match status" value="1"/>
</dbReference>
<dbReference type="STRING" id="1195236.CTER_5487"/>
<dbReference type="Proteomes" id="UP000014155">
    <property type="component" value="Unassembled WGS sequence"/>
</dbReference>
<evidence type="ECO:0000256" key="1">
    <source>
        <dbReference type="ARBA" id="ARBA00018672"/>
    </source>
</evidence>
<dbReference type="Pfam" id="PF00072">
    <property type="entry name" value="Response_reg"/>
    <property type="match status" value="1"/>
</dbReference>
<keyword evidence="2" id="KW-0805">Transcription regulation</keyword>
<keyword evidence="3" id="KW-0238">DNA-binding</keyword>
<dbReference type="InterPro" id="IPR020449">
    <property type="entry name" value="Tscrpt_reg_AraC-type_HTH"/>
</dbReference>
<evidence type="ECO:0000256" key="3">
    <source>
        <dbReference type="ARBA" id="ARBA00023125"/>
    </source>
</evidence>
<name>S0FUH5_RUMCE</name>
<evidence type="ECO:0000256" key="6">
    <source>
        <dbReference type="PROSITE-ProRule" id="PRU00169"/>
    </source>
</evidence>
<feature type="region of interest" description="Disordered" evidence="7">
    <location>
        <begin position="127"/>
        <end position="152"/>
    </location>
</feature>
<evidence type="ECO:0000256" key="7">
    <source>
        <dbReference type="SAM" id="MobiDB-lite"/>
    </source>
</evidence>
<dbReference type="SMART" id="SM00342">
    <property type="entry name" value="HTH_ARAC"/>
    <property type="match status" value="1"/>
</dbReference>
<comment type="function">
    <text evidence="5">May play the central regulatory role in sporulation. It may be an element of the effector pathway responsible for the activation of sporulation genes in response to nutritional stress. Spo0A may act in concert with spo0H (a sigma factor) to control the expression of some genes that are critical to the sporulation process.</text>
</comment>
<reference evidence="10 11" key="1">
    <citation type="journal article" date="2013" name="Genome Announc.">
        <title>Draft Genome Sequence of the Cellulolytic, Mesophilic, Anaerobic Bacterium Clostridium termitidis Strain CT1112 (DSM 5398).</title>
        <authorList>
            <person name="Lal S."/>
            <person name="Ramachandran U."/>
            <person name="Zhang X."/>
            <person name="Munir R."/>
            <person name="Sparling R."/>
            <person name="Levin D.B."/>
        </authorList>
    </citation>
    <scope>NUCLEOTIDE SEQUENCE [LARGE SCALE GENOMIC DNA]</scope>
    <source>
        <strain evidence="10 11">CT1112</strain>
    </source>
</reference>
<proteinExistence type="predicted"/>
<dbReference type="SMART" id="SM00448">
    <property type="entry name" value="REC"/>
    <property type="match status" value="1"/>
</dbReference>
<evidence type="ECO:0000313" key="11">
    <source>
        <dbReference type="Proteomes" id="UP000014155"/>
    </source>
</evidence>
<keyword evidence="6" id="KW-0597">Phosphoprotein</keyword>
<evidence type="ECO:0000313" key="10">
    <source>
        <dbReference type="EMBL" id="EMS73971.1"/>
    </source>
</evidence>
<evidence type="ECO:0000256" key="2">
    <source>
        <dbReference type="ARBA" id="ARBA00023015"/>
    </source>
</evidence>
<dbReference type="PANTHER" id="PTHR43280:SF28">
    <property type="entry name" value="HTH-TYPE TRANSCRIPTIONAL ACTIVATOR RHAS"/>
    <property type="match status" value="1"/>
</dbReference>
<dbReference type="Pfam" id="PF12833">
    <property type="entry name" value="HTH_18"/>
    <property type="match status" value="1"/>
</dbReference>
<comment type="caution">
    <text evidence="10">The sequence shown here is derived from an EMBL/GenBank/DDBJ whole genome shotgun (WGS) entry which is preliminary data.</text>
</comment>